<dbReference type="STRING" id="554083.BKD30_02490"/>
<dbReference type="OrthoDB" id="5187110at2"/>
<feature type="transmembrane region" description="Helical" evidence="2">
    <location>
        <begin position="42"/>
        <end position="60"/>
    </location>
</feature>
<dbReference type="Proteomes" id="UP000187085">
    <property type="component" value="Unassembled WGS sequence"/>
</dbReference>
<dbReference type="InterPro" id="IPR016795">
    <property type="entry name" value="UCP021697"/>
</dbReference>
<dbReference type="RefSeq" id="WP_076701563.1">
    <property type="nucleotide sequence ID" value="NZ_MRDE01000015.1"/>
</dbReference>
<keyword evidence="4" id="KW-1185">Reference proteome</keyword>
<gene>
    <name evidence="3" type="ORF">BKD30_02490</name>
</gene>
<comment type="caution">
    <text evidence="3">The sequence shown here is derived from an EMBL/GenBank/DDBJ whole genome shotgun (WGS) entry which is preliminary data.</text>
</comment>
<reference evidence="3 4" key="1">
    <citation type="submission" date="2016-12" db="EMBL/GenBank/DDBJ databases">
        <title>Draft genome of Tersicoccus phoenicis 1P05MA.</title>
        <authorList>
            <person name="Nakajima Y."/>
            <person name="Yoshizawa S."/>
            <person name="Nakamura K."/>
            <person name="Ogura Y."/>
            <person name="Hayashi T."/>
            <person name="Kogure K."/>
        </authorList>
    </citation>
    <scope>NUCLEOTIDE SEQUENCE [LARGE SCALE GENOMIC DNA]</scope>
    <source>
        <strain evidence="3 4">1p05MA</strain>
    </source>
</reference>
<organism evidence="3 4">
    <name type="scientific">Tersicoccus phoenicis</name>
    <dbReference type="NCBI Taxonomy" id="554083"/>
    <lineage>
        <taxon>Bacteria</taxon>
        <taxon>Bacillati</taxon>
        <taxon>Actinomycetota</taxon>
        <taxon>Actinomycetes</taxon>
        <taxon>Micrococcales</taxon>
        <taxon>Micrococcaceae</taxon>
        <taxon>Tersicoccus</taxon>
    </lineage>
</organism>
<dbReference type="PANTHER" id="PTHR36115:SF6">
    <property type="entry name" value="PROLINE-RICH ANTIGEN HOMOLOG"/>
    <property type="match status" value="1"/>
</dbReference>
<evidence type="ECO:0000313" key="4">
    <source>
        <dbReference type="Proteomes" id="UP000187085"/>
    </source>
</evidence>
<name>A0A1R1LK20_9MICC</name>
<dbReference type="PANTHER" id="PTHR36115">
    <property type="entry name" value="PROLINE-RICH ANTIGEN HOMOLOG-RELATED"/>
    <property type="match status" value="1"/>
</dbReference>
<dbReference type="PIRSF" id="PIRSF021697">
    <property type="entry name" value="UCP021697"/>
    <property type="match status" value="1"/>
</dbReference>
<keyword evidence="2" id="KW-0812">Transmembrane</keyword>
<proteinExistence type="predicted"/>
<protein>
    <submittedName>
        <fullName evidence="3">RDD family protein</fullName>
    </submittedName>
</protein>
<sequence length="143" mass="15582">MVDRRDIGSWLQGPPRATDYPGKRLGPPERGPGSVAGLGRRILALFIDWGLCYLIASAFFGRENIAILTIFALEQIVLLGTAGFGVGHRLLRMRLQRLDGTAPGLGRSALRTLLLLLVVPALINDQDQRGLHDRAAGTVLTRF</sequence>
<dbReference type="InterPro" id="IPR051791">
    <property type="entry name" value="Pra-immunoreactive"/>
</dbReference>
<dbReference type="EMBL" id="MRDE01000015">
    <property type="protein sequence ID" value="OMH27834.1"/>
    <property type="molecule type" value="Genomic_DNA"/>
</dbReference>
<accession>A0A1R1LK20</accession>
<evidence type="ECO:0000256" key="1">
    <source>
        <dbReference type="SAM" id="MobiDB-lite"/>
    </source>
</evidence>
<keyword evidence="2" id="KW-1133">Transmembrane helix</keyword>
<evidence type="ECO:0000313" key="3">
    <source>
        <dbReference type="EMBL" id="OMH27834.1"/>
    </source>
</evidence>
<evidence type="ECO:0000256" key="2">
    <source>
        <dbReference type="SAM" id="Phobius"/>
    </source>
</evidence>
<dbReference type="AlphaFoldDB" id="A0A1R1LK20"/>
<feature type="region of interest" description="Disordered" evidence="1">
    <location>
        <begin position="1"/>
        <end position="32"/>
    </location>
</feature>
<keyword evidence="2" id="KW-0472">Membrane</keyword>
<feature type="transmembrane region" description="Helical" evidence="2">
    <location>
        <begin position="66"/>
        <end position="87"/>
    </location>
</feature>